<evidence type="ECO:0000256" key="1">
    <source>
        <dbReference type="SAM" id="MobiDB-lite"/>
    </source>
</evidence>
<name>A0ABY2K1F4_9MICC</name>
<reference evidence="3 4" key="1">
    <citation type="submission" date="2019-03" db="EMBL/GenBank/DDBJ databases">
        <title>Reclassification of Micrococcus aloeverae and Micrococcus yunnanensis as later heterotypic synonyms of Micrococcus luteus.</title>
        <authorList>
            <person name="Huang C.-H."/>
        </authorList>
    </citation>
    <scope>NUCLEOTIDE SEQUENCE [LARGE SCALE GENOMIC DNA]</scope>
    <source>
        <strain evidence="3 4">BCRC 12151</strain>
    </source>
</reference>
<accession>A0ABY2K1F4</accession>
<sequence>MQQSNAVARLEAEREADREAARQEEKPDAPDGYDWVTPESWEERRSAASGCRVFGWILMVGTVVVDGIALFANLLTGFMFAADTGDWSPMVSRIAPILVIGSALFFLGVHMTVYARRCRWQMAFAAETGLIPMVKARWDFVVSLGVFGATLGALPFEQTVKWALRVVQDPERTLSPLGLVVGIGVPVLYMGAMVLLIRWGTRRQRRCPPLGDRDLAAVAPPPWLVAGAAGLEVAAMVGVMDAVRE</sequence>
<feature type="transmembrane region" description="Helical" evidence="2">
    <location>
        <begin position="176"/>
        <end position="197"/>
    </location>
</feature>
<dbReference type="Proteomes" id="UP000297477">
    <property type="component" value="Unassembled WGS sequence"/>
</dbReference>
<keyword evidence="4" id="KW-1185">Reference proteome</keyword>
<feature type="compositionally biased region" description="Basic and acidic residues" evidence="1">
    <location>
        <begin position="10"/>
        <end position="29"/>
    </location>
</feature>
<feature type="transmembrane region" description="Helical" evidence="2">
    <location>
        <begin position="136"/>
        <end position="156"/>
    </location>
</feature>
<evidence type="ECO:0000313" key="3">
    <source>
        <dbReference type="EMBL" id="TFH98541.1"/>
    </source>
</evidence>
<dbReference type="EMBL" id="SPKT01000016">
    <property type="protein sequence ID" value="TFH98541.1"/>
    <property type="molecule type" value="Genomic_DNA"/>
</dbReference>
<keyword evidence="2" id="KW-0812">Transmembrane</keyword>
<feature type="transmembrane region" description="Helical" evidence="2">
    <location>
        <begin position="53"/>
        <end position="82"/>
    </location>
</feature>
<dbReference type="RefSeq" id="WP_135103337.1">
    <property type="nucleotide sequence ID" value="NZ_CP126965.1"/>
</dbReference>
<feature type="region of interest" description="Disordered" evidence="1">
    <location>
        <begin position="1"/>
        <end position="36"/>
    </location>
</feature>
<evidence type="ECO:0000313" key="4">
    <source>
        <dbReference type="Proteomes" id="UP000297477"/>
    </source>
</evidence>
<feature type="transmembrane region" description="Helical" evidence="2">
    <location>
        <begin position="94"/>
        <end position="115"/>
    </location>
</feature>
<proteinExistence type="predicted"/>
<protein>
    <submittedName>
        <fullName evidence="3">Uncharacterized protein</fullName>
    </submittedName>
</protein>
<evidence type="ECO:0000256" key="2">
    <source>
        <dbReference type="SAM" id="Phobius"/>
    </source>
</evidence>
<keyword evidence="2" id="KW-1133">Transmembrane helix</keyword>
<comment type="caution">
    <text evidence="3">The sequence shown here is derived from an EMBL/GenBank/DDBJ whole genome shotgun (WGS) entry which is preliminary data.</text>
</comment>
<organism evidence="3 4">
    <name type="scientific">Micrococcus lylae</name>
    <dbReference type="NCBI Taxonomy" id="1273"/>
    <lineage>
        <taxon>Bacteria</taxon>
        <taxon>Bacillati</taxon>
        <taxon>Actinomycetota</taxon>
        <taxon>Actinomycetes</taxon>
        <taxon>Micrococcales</taxon>
        <taxon>Micrococcaceae</taxon>
        <taxon>Micrococcus</taxon>
    </lineage>
</organism>
<gene>
    <name evidence="3" type="ORF">E4A49_08490</name>
</gene>
<keyword evidence="2" id="KW-0472">Membrane</keyword>